<feature type="region of interest" description="Disordered" evidence="1">
    <location>
        <begin position="1"/>
        <end position="39"/>
    </location>
</feature>
<dbReference type="PANTHER" id="PTHR45763">
    <property type="entry name" value="HYDROLASE, ALPHA/BETA FOLD FAMILY PROTEIN, EXPRESSED-RELATED"/>
    <property type="match status" value="1"/>
</dbReference>
<dbReference type="InterPro" id="IPR029058">
    <property type="entry name" value="AB_hydrolase_fold"/>
</dbReference>
<feature type="transmembrane region" description="Helical" evidence="2">
    <location>
        <begin position="200"/>
        <end position="219"/>
    </location>
</feature>
<proteinExistence type="predicted"/>
<dbReference type="Gene3D" id="3.40.50.1820">
    <property type="entry name" value="alpha/beta hydrolase"/>
    <property type="match status" value="1"/>
</dbReference>
<dbReference type="Pfam" id="PF12697">
    <property type="entry name" value="Abhydrolase_6"/>
    <property type="match status" value="1"/>
</dbReference>
<protein>
    <recommendedName>
        <fullName evidence="3">AB hydrolase-1 domain-containing protein</fullName>
    </recommendedName>
</protein>
<feature type="transmembrane region" description="Helical" evidence="2">
    <location>
        <begin position="346"/>
        <end position="369"/>
    </location>
</feature>
<feature type="transmembrane region" description="Helical" evidence="2">
    <location>
        <begin position="114"/>
        <end position="131"/>
    </location>
</feature>
<accession>A0ABR2DTL9</accession>
<evidence type="ECO:0000259" key="3">
    <source>
        <dbReference type="Pfam" id="PF12697"/>
    </source>
</evidence>
<dbReference type="EMBL" id="JBBPBM010000023">
    <property type="protein sequence ID" value="KAK8546277.1"/>
    <property type="molecule type" value="Genomic_DNA"/>
</dbReference>
<keyword evidence="5" id="KW-1185">Reference proteome</keyword>
<feature type="transmembrane region" description="Helical" evidence="2">
    <location>
        <begin position="231"/>
        <end position="256"/>
    </location>
</feature>
<comment type="caution">
    <text evidence="4">The sequence shown here is derived from an EMBL/GenBank/DDBJ whole genome shotgun (WGS) entry which is preliminary data.</text>
</comment>
<gene>
    <name evidence="4" type="ORF">V6N12_027072</name>
</gene>
<evidence type="ECO:0000256" key="1">
    <source>
        <dbReference type="SAM" id="MobiDB-lite"/>
    </source>
</evidence>
<keyword evidence="2" id="KW-0472">Membrane</keyword>
<dbReference type="SUPFAM" id="SSF53474">
    <property type="entry name" value="alpha/beta-Hydrolases"/>
    <property type="match status" value="1"/>
</dbReference>
<feature type="domain" description="AB hydrolase-1" evidence="3">
    <location>
        <begin position="417"/>
        <end position="675"/>
    </location>
</feature>
<sequence length="692" mass="75916">MTKEFSVPPVIFPSGGGTAGNVNQRRVPTAPFQPSRPPSSSIPFMAFDIGSVPSSSGPVGGSISTSAASGSGSFDDEEPLLDELGIHPDQIWYKTRSILNPFPVNAMAHKDSDLSGPIFLYLAFCLFQLLGGKIQFGIILGWIVVSSIFLYIVFNMLAGRNYGNLDLHTCTSVVGYCLLPVVIFSAASLFIPQGGSVPRYALAGVFVIWATRACTNLMVALADGGEEHRGLIAVALCCDVCAAGVWFIGCVLFCPLKGSSFLQLMETASSSWSWKKLLRLRSVDLGLDLFGPTISVIDIWDAKITCADPFGFLRDPKMAAGGGVNRKISAASARAHTRKAKQNTSFNLPSGLFTKILLVLSVGALAWAYQAIQSPPPKICGSPGGPPVTASRIELRDGRHLAYEERGVPRDAAKHKIILVHGFGSCRLDTINLSLELVERLGIYIVSFDRPGYGESDPNPKQTVKSMALDIEELADQLRLGSKFYVIGVSMGGQVTWSCLKYIPHRLAGATLIAPAVNYWWSGLPTNLSNQAYQQLLPQDQWVLRVSHYAPWLTYWWNTQKWFPSSSILANSIDILSSEDIKVLMKMPPRNHIVAHLRQQGEYESLHRDMIVGFGKWEFSPVELDNPFPNNEGSVHLWQGDEDKFVPVMLQRYIAQQLPWIQYHELPGAGHMFALTDGMWDNIVEALLVGEK</sequence>
<evidence type="ECO:0000256" key="2">
    <source>
        <dbReference type="SAM" id="Phobius"/>
    </source>
</evidence>
<name>A0ABR2DTL9_9ROSI</name>
<dbReference type="InterPro" id="IPR000073">
    <property type="entry name" value="AB_hydrolase_1"/>
</dbReference>
<keyword evidence="2" id="KW-0812">Transmembrane</keyword>
<keyword evidence="2" id="KW-1133">Transmembrane helix</keyword>
<evidence type="ECO:0000313" key="4">
    <source>
        <dbReference type="EMBL" id="KAK8546277.1"/>
    </source>
</evidence>
<reference evidence="4 5" key="1">
    <citation type="journal article" date="2024" name="G3 (Bethesda)">
        <title>Genome assembly of Hibiscus sabdariffa L. provides insights into metabolisms of medicinal natural products.</title>
        <authorList>
            <person name="Kim T."/>
        </authorList>
    </citation>
    <scope>NUCLEOTIDE SEQUENCE [LARGE SCALE GENOMIC DNA]</scope>
    <source>
        <strain evidence="4">TK-2024</strain>
        <tissue evidence="4">Old leaves</tissue>
    </source>
</reference>
<feature type="transmembrane region" description="Helical" evidence="2">
    <location>
        <begin position="173"/>
        <end position="191"/>
    </location>
</feature>
<evidence type="ECO:0000313" key="5">
    <source>
        <dbReference type="Proteomes" id="UP001472677"/>
    </source>
</evidence>
<dbReference type="Proteomes" id="UP001472677">
    <property type="component" value="Unassembled WGS sequence"/>
</dbReference>
<dbReference type="PANTHER" id="PTHR45763:SF51">
    <property type="entry name" value="ALPHA_BETA-HYDROLASES SUPERFAMILY PROTEIN"/>
    <property type="match status" value="1"/>
</dbReference>
<organism evidence="4 5">
    <name type="scientific">Hibiscus sabdariffa</name>
    <name type="common">roselle</name>
    <dbReference type="NCBI Taxonomy" id="183260"/>
    <lineage>
        <taxon>Eukaryota</taxon>
        <taxon>Viridiplantae</taxon>
        <taxon>Streptophyta</taxon>
        <taxon>Embryophyta</taxon>
        <taxon>Tracheophyta</taxon>
        <taxon>Spermatophyta</taxon>
        <taxon>Magnoliopsida</taxon>
        <taxon>eudicotyledons</taxon>
        <taxon>Gunneridae</taxon>
        <taxon>Pentapetalae</taxon>
        <taxon>rosids</taxon>
        <taxon>malvids</taxon>
        <taxon>Malvales</taxon>
        <taxon>Malvaceae</taxon>
        <taxon>Malvoideae</taxon>
        <taxon>Hibiscus</taxon>
    </lineage>
</organism>
<feature type="transmembrane region" description="Helical" evidence="2">
    <location>
        <begin position="138"/>
        <end position="158"/>
    </location>
</feature>